<sequence>MLLSLTRIIPEDDLGLNGSYACGLAVNESDFDLDVYGAISARRVASALLTMVRDPTSDWEIRWPPDEQTNLFYVWRAAYPEITTEELYKVFQNNGRDRFNFLYRGARVSIAYHSRRRNDRARAAPVPRTEPQAAEMVHATFIAPMADEHLDLPSIFTLTDAMVGNRRFAEVTVVSLSKAFCFCRPGDRVSFRAHLSFTHDGPLLIIPSYGPEWPVRPILQVP</sequence>
<name>A0AAE4CXL9_9ACTN</name>
<dbReference type="RefSeq" id="WP_310423015.1">
    <property type="nucleotide sequence ID" value="NZ_JAVDYC010000001.1"/>
</dbReference>
<comment type="caution">
    <text evidence="1">The sequence shown here is derived from an EMBL/GenBank/DDBJ whole genome shotgun (WGS) entry which is preliminary data.</text>
</comment>
<evidence type="ECO:0000313" key="1">
    <source>
        <dbReference type="EMBL" id="MDR7326758.1"/>
    </source>
</evidence>
<keyword evidence="2" id="KW-1185">Reference proteome</keyword>
<reference evidence="1 2" key="1">
    <citation type="submission" date="2023-07" db="EMBL/GenBank/DDBJ databases">
        <title>Sequencing the genomes of 1000 actinobacteria strains.</title>
        <authorList>
            <person name="Klenk H.-P."/>
        </authorList>
    </citation>
    <scope>NUCLEOTIDE SEQUENCE [LARGE SCALE GENOMIC DNA]</scope>
    <source>
        <strain evidence="1 2">DSM 44711</strain>
    </source>
</reference>
<organism evidence="1 2">
    <name type="scientific">Catenuloplanes niger</name>
    <dbReference type="NCBI Taxonomy" id="587534"/>
    <lineage>
        <taxon>Bacteria</taxon>
        <taxon>Bacillati</taxon>
        <taxon>Actinomycetota</taxon>
        <taxon>Actinomycetes</taxon>
        <taxon>Micromonosporales</taxon>
        <taxon>Micromonosporaceae</taxon>
        <taxon>Catenuloplanes</taxon>
    </lineage>
</organism>
<gene>
    <name evidence="1" type="ORF">J2S44_007008</name>
</gene>
<protein>
    <submittedName>
        <fullName evidence="1">Nucleotidyltransferase</fullName>
    </submittedName>
</protein>
<proteinExistence type="predicted"/>
<dbReference type="AlphaFoldDB" id="A0AAE4CXL9"/>
<dbReference type="EMBL" id="JAVDYC010000001">
    <property type="protein sequence ID" value="MDR7326758.1"/>
    <property type="molecule type" value="Genomic_DNA"/>
</dbReference>
<dbReference type="Proteomes" id="UP001183629">
    <property type="component" value="Unassembled WGS sequence"/>
</dbReference>
<accession>A0AAE4CXL9</accession>
<evidence type="ECO:0000313" key="2">
    <source>
        <dbReference type="Proteomes" id="UP001183629"/>
    </source>
</evidence>